<dbReference type="Proteomes" id="UP000295157">
    <property type="component" value="Unassembled WGS sequence"/>
</dbReference>
<reference evidence="1 2" key="1">
    <citation type="submission" date="2019-02" db="EMBL/GenBank/DDBJ databases">
        <title>Draft genome sequences of novel Actinobacteria.</title>
        <authorList>
            <person name="Sahin N."/>
            <person name="Ay H."/>
            <person name="Saygin H."/>
        </authorList>
    </citation>
    <scope>NUCLEOTIDE SEQUENCE [LARGE SCALE GENOMIC DNA]</scope>
    <source>
        <strain evidence="1 2">KC201</strain>
    </source>
</reference>
<evidence type="ECO:0000313" key="1">
    <source>
        <dbReference type="EMBL" id="TDC11132.1"/>
    </source>
</evidence>
<dbReference type="AlphaFoldDB" id="A0A4R4NUW7"/>
<name>A0A4R4NUW7_9ACTN</name>
<dbReference type="RefSeq" id="WP_132328861.1">
    <property type="nucleotide sequence ID" value="NZ_SMJZ01000003.1"/>
</dbReference>
<protein>
    <submittedName>
        <fullName evidence="1">Uncharacterized protein</fullName>
    </submittedName>
</protein>
<dbReference type="OrthoDB" id="3543701at2"/>
<proteinExistence type="predicted"/>
<dbReference type="EMBL" id="SMJZ01000003">
    <property type="protein sequence ID" value="TDC11132.1"/>
    <property type="molecule type" value="Genomic_DNA"/>
</dbReference>
<comment type="caution">
    <text evidence="1">The sequence shown here is derived from an EMBL/GenBank/DDBJ whole genome shotgun (WGS) entry which is preliminary data.</text>
</comment>
<accession>A0A4R4NUW7</accession>
<gene>
    <name evidence="1" type="ORF">E1267_01500</name>
</gene>
<keyword evidence="2" id="KW-1185">Reference proteome</keyword>
<organism evidence="1 2">
    <name type="scientific">Nonomuraea longispora</name>
    <dbReference type="NCBI Taxonomy" id="1848320"/>
    <lineage>
        <taxon>Bacteria</taxon>
        <taxon>Bacillati</taxon>
        <taxon>Actinomycetota</taxon>
        <taxon>Actinomycetes</taxon>
        <taxon>Streptosporangiales</taxon>
        <taxon>Streptosporangiaceae</taxon>
        <taxon>Nonomuraea</taxon>
    </lineage>
</organism>
<evidence type="ECO:0000313" key="2">
    <source>
        <dbReference type="Proteomes" id="UP000295157"/>
    </source>
</evidence>
<sequence>MVAIGFTLLGIGLAVGALLALADPVLLSRINGEHAEGSSGRFIKADVVRLPTRRGEDRQEPRAA</sequence>